<dbReference type="InterPro" id="IPR027417">
    <property type="entry name" value="P-loop_NTPase"/>
</dbReference>
<accession>A0AAE0BVZ3</accession>
<dbReference type="EMBL" id="LGRX02033075">
    <property type="protein sequence ID" value="KAK3243198.1"/>
    <property type="molecule type" value="Genomic_DNA"/>
</dbReference>
<reference evidence="1 2" key="1">
    <citation type="journal article" date="2015" name="Genome Biol. Evol.">
        <title>Comparative Genomics of a Bacterivorous Green Alga Reveals Evolutionary Causalities and Consequences of Phago-Mixotrophic Mode of Nutrition.</title>
        <authorList>
            <person name="Burns J.A."/>
            <person name="Paasch A."/>
            <person name="Narechania A."/>
            <person name="Kim E."/>
        </authorList>
    </citation>
    <scope>NUCLEOTIDE SEQUENCE [LARGE SCALE GENOMIC DNA]</scope>
    <source>
        <strain evidence="1 2">PLY_AMNH</strain>
    </source>
</reference>
<protein>
    <submittedName>
        <fullName evidence="1">Uncharacterized protein</fullName>
    </submittedName>
</protein>
<keyword evidence="2" id="KW-1185">Reference proteome</keyword>
<dbReference type="Gene3D" id="3.40.50.300">
    <property type="entry name" value="P-loop containing nucleotide triphosphate hydrolases"/>
    <property type="match status" value="1"/>
</dbReference>
<name>A0AAE0BVZ3_9CHLO</name>
<gene>
    <name evidence="1" type="ORF">CYMTET_47154</name>
</gene>
<sequence>MPRQPSPHPRNIFSKFVAQNLQSDYKGYIATEKTNSFETPFTIELAALERSATRAVETSGSKRLLTNRLDLFVQKKRRGVNANSGDDGAIPGDAYVRELCRMLDVMGLERTTSQKTFHKAFLRATLAHIYGSADFERHRTRILSRYGISAPQYEVLIVTPRRWGKTTSVGMFVAAPLLSTPEMWVSIFSTGQRASSGLLDMVYKMVCAVPGGSARVARKNQEQLFIKGDEVSDVRRLYSRRRDDAALASRIPRRVFISMYSCTHRNNSDACITRDSLIFVTSAVARRIYTRVVAAAPPILRRAAGAADRAQVPSRS</sequence>
<organism evidence="1 2">
    <name type="scientific">Cymbomonas tetramitiformis</name>
    <dbReference type="NCBI Taxonomy" id="36881"/>
    <lineage>
        <taxon>Eukaryota</taxon>
        <taxon>Viridiplantae</taxon>
        <taxon>Chlorophyta</taxon>
        <taxon>Pyramimonadophyceae</taxon>
        <taxon>Pyramimonadales</taxon>
        <taxon>Pyramimonadaceae</taxon>
        <taxon>Cymbomonas</taxon>
    </lineage>
</organism>
<dbReference type="AlphaFoldDB" id="A0AAE0BVZ3"/>
<comment type="caution">
    <text evidence="1">The sequence shown here is derived from an EMBL/GenBank/DDBJ whole genome shotgun (WGS) entry which is preliminary data.</text>
</comment>
<dbReference type="Proteomes" id="UP001190700">
    <property type="component" value="Unassembled WGS sequence"/>
</dbReference>
<proteinExistence type="predicted"/>
<evidence type="ECO:0000313" key="1">
    <source>
        <dbReference type="EMBL" id="KAK3243198.1"/>
    </source>
</evidence>
<evidence type="ECO:0000313" key="2">
    <source>
        <dbReference type="Proteomes" id="UP001190700"/>
    </source>
</evidence>